<dbReference type="RefSeq" id="WP_079472185.1">
    <property type="nucleotide sequence ID" value="NZ_FUZZ01000004.1"/>
</dbReference>
<dbReference type="PROSITE" id="PS51257">
    <property type="entry name" value="PROKAR_LIPOPROTEIN"/>
    <property type="match status" value="1"/>
</dbReference>
<dbReference type="AlphaFoldDB" id="A0A1T5P8J7"/>
<accession>A0A1T5P8J7</accession>
<sequence>MKRILIFSFLISVVLFSCSKDEKAKGPSNEEILTKKIADIIPQKYLDTLKLLGLNVHEGVNPPNVEGTYKIAPHKLDSSNVPGDRPGSYFSDALVTFSEQSTTDYSIKLTGKNFLSYADTSIATAISGSGNNFTVYGKVKAVNGTYSAVFALVFTGTKEGNDLKNVRVAIINIDNSRGGSGIFIQEGTGRIGFDEDGTSPKVAEKSAPESGGRSAFTNTLGHFLQQ</sequence>
<proteinExistence type="predicted"/>
<dbReference type="EMBL" id="FUZZ01000004">
    <property type="protein sequence ID" value="SKD09041.1"/>
    <property type="molecule type" value="Genomic_DNA"/>
</dbReference>
<name>A0A1T5P8J7_9BACT</name>
<evidence type="ECO:0000256" key="1">
    <source>
        <dbReference type="SAM" id="MobiDB-lite"/>
    </source>
</evidence>
<feature type="region of interest" description="Disordered" evidence="1">
    <location>
        <begin position="194"/>
        <end position="216"/>
    </location>
</feature>
<organism evidence="2 3">
    <name type="scientific">Chitinophaga ginsengisegetis</name>
    <dbReference type="NCBI Taxonomy" id="393003"/>
    <lineage>
        <taxon>Bacteria</taxon>
        <taxon>Pseudomonadati</taxon>
        <taxon>Bacteroidota</taxon>
        <taxon>Chitinophagia</taxon>
        <taxon>Chitinophagales</taxon>
        <taxon>Chitinophagaceae</taxon>
        <taxon>Chitinophaga</taxon>
    </lineage>
</organism>
<dbReference type="Proteomes" id="UP000190166">
    <property type="component" value="Unassembled WGS sequence"/>
</dbReference>
<evidence type="ECO:0008006" key="4">
    <source>
        <dbReference type="Google" id="ProtNLM"/>
    </source>
</evidence>
<evidence type="ECO:0000313" key="3">
    <source>
        <dbReference type="Proteomes" id="UP000190166"/>
    </source>
</evidence>
<keyword evidence="3" id="KW-1185">Reference proteome</keyword>
<evidence type="ECO:0000313" key="2">
    <source>
        <dbReference type="EMBL" id="SKD09041.1"/>
    </source>
</evidence>
<gene>
    <name evidence="2" type="ORF">SAMN05660461_4919</name>
</gene>
<reference evidence="2 3" key="1">
    <citation type="submission" date="2017-02" db="EMBL/GenBank/DDBJ databases">
        <authorList>
            <person name="Peterson S.W."/>
        </authorList>
    </citation>
    <scope>NUCLEOTIDE SEQUENCE [LARGE SCALE GENOMIC DNA]</scope>
    <source>
        <strain evidence="2 3">DSM 18108</strain>
    </source>
</reference>
<protein>
    <recommendedName>
        <fullName evidence="4">Lipoprotein</fullName>
    </recommendedName>
</protein>
<dbReference type="STRING" id="393003.SAMN05660461_4919"/>